<dbReference type="Proteomes" id="UP000574067">
    <property type="component" value="Unassembled WGS sequence"/>
</dbReference>
<dbReference type="InterPro" id="IPR013969">
    <property type="entry name" value="Oligosacch_biosynth_Alg14"/>
</dbReference>
<sequence length="154" mass="16648">MKLVVGASAGGHANELQILLRNARGLWPAEPAAYITTMAIAASGFDSGGRPVHVIGECDRRKPLQAVGVLGRTLWLAWRERPDVVVTTGSMPLALFCIWAKLLGAKVVWIDSVAQIEKLSVSGRLMRRVADLCLAQWPAVAARYRGVEYAGEVL</sequence>
<organism evidence="6 7">
    <name type="scientific">Azohydromonas caseinilytica</name>
    <dbReference type="NCBI Taxonomy" id="2728836"/>
    <lineage>
        <taxon>Bacteria</taxon>
        <taxon>Pseudomonadati</taxon>
        <taxon>Pseudomonadota</taxon>
        <taxon>Betaproteobacteria</taxon>
        <taxon>Burkholderiales</taxon>
        <taxon>Sphaerotilaceae</taxon>
        <taxon>Azohydromonas</taxon>
    </lineage>
</organism>
<dbReference type="Pfam" id="PF08660">
    <property type="entry name" value="Alg14"/>
    <property type="match status" value="1"/>
</dbReference>
<dbReference type="EMBL" id="JABBFW010000019">
    <property type="protein sequence ID" value="NML17534.1"/>
    <property type="molecule type" value="Genomic_DNA"/>
</dbReference>
<gene>
    <name evidence="6" type="ORF">HHL10_21430</name>
</gene>
<dbReference type="AlphaFoldDB" id="A0A848FDK4"/>
<evidence type="ECO:0000256" key="1">
    <source>
        <dbReference type="ARBA" id="ARBA00004389"/>
    </source>
</evidence>
<evidence type="ECO:0000256" key="4">
    <source>
        <dbReference type="ARBA" id="ARBA00022989"/>
    </source>
</evidence>
<protein>
    <submittedName>
        <fullName evidence="6">UDP-N-acetylglucosamine--LPS N-acetylglucosamine transferase</fullName>
    </submittedName>
</protein>
<keyword evidence="5" id="KW-0472">Membrane</keyword>
<evidence type="ECO:0000256" key="5">
    <source>
        <dbReference type="ARBA" id="ARBA00023136"/>
    </source>
</evidence>
<keyword evidence="3" id="KW-0256">Endoplasmic reticulum</keyword>
<comment type="subcellular location">
    <subcellularLocation>
        <location evidence="1">Endoplasmic reticulum membrane</location>
        <topology evidence="1">Single-pass membrane protein</topology>
    </subcellularLocation>
</comment>
<keyword evidence="7" id="KW-1185">Reference proteome</keyword>
<evidence type="ECO:0000256" key="3">
    <source>
        <dbReference type="ARBA" id="ARBA00022824"/>
    </source>
</evidence>
<keyword evidence="2" id="KW-0812">Transmembrane</keyword>
<dbReference type="RefSeq" id="WP_169162437.1">
    <property type="nucleotide sequence ID" value="NZ_JABBFW010000019.1"/>
</dbReference>
<proteinExistence type="predicted"/>
<evidence type="ECO:0000256" key="2">
    <source>
        <dbReference type="ARBA" id="ARBA00022692"/>
    </source>
</evidence>
<dbReference type="GO" id="GO:0006488">
    <property type="term" value="P:dolichol-linked oligosaccharide biosynthetic process"/>
    <property type="evidence" value="ECO:0007669"/>
    <property type="project" value="InterPro"/>
</dbReference>
<keyword evidence="4" id="KW-1133">Transmembrane helix</keyword>
<accession>A0A848FDK4</accession>
<dbReference type="PANTHER" id="PTHR12154:SF4">
    <property type="entry name" value="UDP-N-ACETYLGLUCOSAMINE TRANSFERASE SUBUNIT ALG14 HOMOLOG"/>
    <property type="match status" value="1"/>
</dbReference>
<evidence type="ECO:0000313" key="6">
    <source>
        <dbReference type="EMBL" id="NML17534.1"/>
    </source>
</evidence>
<name>A0A848FDK4_9BURK</name>
<dbReference type="GO" id="GO:0004577">
    <property type="term" value="F:N-acetylglucosaminyldiphosphodolichol N-acetylglucosaminyltransferase activity"/>
    <property type="evidence" value="ECO:0007669"/>
    <property type="project" value="TreeGrafter"/>
</dbReference>
<dbReference type="PANTHER" id="PTHR12154">
    <property type="entry name" value="GLYCOSYL TRANSFERASE-RELATED"/>
    <property type="match status" value="1"/>
</dbReference>
<keyword evidence="6" id="KW-0808">Transferase</keyword>
<evidence type="ECO:0000313" key="7">
    <source>
        <dbReference type="Proteomes" id="UP000574067"/>
    </source>
</evidence>
<reference evidence="6 7" key="1">
    <citation type="submission" date="2020-04" db="EMBL/GenBank/DDBJ databases">
        <title>Azohydromonas sp. isolated from soil.</title>
        <authorList>
            <person name="Dahal R.H."/>
        </authorList>
    </citation>
    <scope>NUCLEOTIDE SEQUENCE [LARGE SCALE GENOMIC DNA]</scope>
    <source>
        <strain evidence="6 7">G-1-1-14</strain>
    </source>
</reference>
<dbReference type="Gene3D" id="3.40.50.2000">
    <property type="entry name" value="Glycogen Phosphorylase B"/>
    <property type="match status" value="1"/>
</dbReference>
<comment type="caution">
    <text evidence="6">The sequence shown here is derived from an EMBL/GenBank/DDBJ whole genome shotgun (WGS) entry which is preliminary data.</text>
</comment>